<protein>
    <submittedName>
        <fullName evidence="1">Uncharacterized protein</fullName>
    </submittedName>
</protein>
<keyword evidence="1" id="KW-0496">Mitochondrion</keyword>
<organism evidence="1">
    <name type="scientific">Picea glauca</name>
    <name type="common">White spruce</name>
    <name type="synonym">Pinus glauca</name>
    <dbReference type="NCBI Taxonomy" id="3330"/>
    <lineage>
        <taxon>Eukaryota</taxon>
        <taxon>Viridiplantae</taxon>
        <taxon>Streptophyta</taxon>
        <taxon>Embryophyta</taxon>
        <taxon>Tracheophyta</taxon>
        <taxon>Spermatophyta</taxon>
        <taxon>Pinopsida</taxon>
        <taxon>Pinidae</taxon>
        <taxon>Conifers I</taxon>
        <taxon>Pinales</taxon>
        <taxon>Pinaceae</taxon>
        <taxon>Picea</taxon>
    </lineage>
</organism>
<name>A0A117NGM4_PICGL</name>
<accession>A0A117NGM4</accession>
<geneLocation type="mitochondrion" evidence="1"/>
<sequence length="33" mass="3986">MPRWPRRQTFQFLLRLCALLLLCFPGERATLTH</sequence>
<dbReference type="EMBL" id="LKAM01000008">
    <property type="protein sequence ID" value="KUM47016.1"/>
    <property type="molecule type" value="Genomic_DNA"/>
</dbReference>
<proteinExistence type="predicted"/>
<reference evidence="1" key="1">
    <citation type="journal article" date="2015" name="Genome Biol. Evol.">
        <title>Organellar Genomes of White Spruce (Picea glauca): Assembly and Annotation.</title>
        <authorList>
            <person name="Jackman S.D."/>
            <person name="Warren R.L."/>
            <person name="Gibb E.A."/>
            <person name="Vandervalk B.P."/>
            <person name="Mohamadi H."/>
            <person name="Chu J."/>
            <person name="Raymond A."/>
            <person name="Pleasance S."/>
            <person name="Coope R."/>
            <person name="Wildung M.R."/>
            <person name="Ritland C.E."/>
            <person name="Bousquet J."/>
            <person name="Jones S.J."/>
            <person name="Bohlmann J."/>
            <person name="Birol I."/>
        </authorList>
    </citation>
    <scope>NUCLEOTIDE SEQUENCE [LARGE SCALE GENOMIC DNA]</scope>
    <source>
        <tissue evidence="1">Flushing bud</tissue>
    </source>
</reference>
<comment type="caution">
    <text evidence="1">The sequence shown here is derived from an EMBL/GenBank/DDBJ whole genome shotgun (WGS) entry which is preliminary data.</text>
</comment>
<evidence type="ECO:0000313" key="1">
    <source>
        <dbReference type="EMBL" id="KUM47016.1"/>
    </source>
</evidence>
<gene>
    <name evidence="1" type="ORF">ABT39_MTgene6020</name>
</gene>
<dbReference type="AlphaFoldDB" id="A0A117NGM4"/>